<keyword evidence="2" id="KW-0963">Cytoplasm</keyword>
<gene>
    <name evidence="7" type="primary">WWC2</name>
</gene>
<comment type="subcellular location">
    <subcellularLocation>
        <location evidence="1">Cytoplasm</location>
    </subcellularLocation>
</comment>
<feature type="compositionally biased region" description="Basic and acidic residues" evidence="5">
    <location>
        <begin position="856"/>
        <end position="869"/>
    </location>
</feature>
<dbReference type="GO" id="GO:0060090">
    <property type="term" value="F:molecular adaptor activity"/>
    <property type="evidence" value="ECO:0007669"/>
    <property type="project" value="TreeGrafter"/>
</dbReference>
<reference evidence="7" key="2">
    <citation type="submission" date="2025-09" db="UniProtKB">
        <authorList>
            <consortium name="Ensembl"/>
        </authorList>
    </citation>
    <scope>IDENTIFICATION</scope>
</reference>
<dbReference type="SMART" id="SM00456">
    <property type="entry name" value="WW"/>
    <property type="match status" value="1"/>
</dbReference>
<dbReference type="SUPFAM" id="SSF49562">
    <property type="entry name" value="C2 domain (Calcium/lipid-binding domain, CaLB)"/>
    <property type="match status" value="1"/>
</dbReference>
<dbReference type="SUPFAM" id="SSF51045">
    <property type="entry name" value="WW domain"/>
    <property type="match status" value="1"/>
</dbReference>
<dbReference type="GO" id="GO:0006355">
    <property type="term" value="P:regulation of DNA-templated transcription"/>
    <property type="evidence" value="ECO:0007669"/>
    <property type="project" value="TreeGrafter"/>
</dbReference>
<feature type="region of interest" description="Disordered" evidence="5">
    <location>
        <begin position="485"/>
        <end position="521"/>
    </location>
</feature>
<sequence>MEERKAIPLTCFFGFRLTKPLSFADCVGDELPWGWEAAYDPQIGVYYIDHINQTTQIEDPRKQWRQEQERMLKDYLMIAQDALSTQKELYQVKEQRLALALDEYVRLNDAYKEKSSSRTSLFSGSSSSTKYDPDILKAEISTTRLRVKKLKREVSQMKQELLYKEQGFETLQQIDQKMSGGQSGYELCEAKAILTELKSIRKAISSGEREKQDLMKSLAKLREKFSLDQTIGTSEPDLNSSSVNSQLCFSRQTLDTGSQTDISGEVGGRSRSNLAEKVRLSLQYEEAKRSMANLKIELSKIDSEAWPGALDVEKEKLMLINEKEELLKELQFITPRKRTQDELEQLEAERKRLEEELLSVKSTPSQALAERLKLEERRKELVQKLEETTKLTTYLHSQLRSLSASTLSVSSGSSLGSLASSRGSLNTSSRGSLNSLSSTDLYYNQGDQITDLDYQYKLDFILQEKSGYIPSGPITTIHENEVVGSHGRLGYSDSPSAADHPKLTEPPKSVTSLSSRSSLSSLSPPGSPLVLEAAFSVSAQNSPLHHLTTDFEDCDLSGDFAGISLCENQILLDSEARAASQIPTDDKDLNEGLRQPLPSLRVDLPRRTASHLLEEKTACVSAAVSDESVAGDSGVYEASVKQPNETEDTVYSEDDATTLEAAQVQVGLRFCFVSGRYIRVAVLPSSTDISCLFRTKVHPAMETILFNEIFRVAISQVTLLQKTLRVDVCAVSRSRREECLAGTQISLADLSFSDETCTLWYNLLPCKQIPGKKNKEQNEESMFLLSKQSLDSLDLVSFLVSLVGFFSLRISLGYFCSYRLEMLTEASDEIVDEEEDGIKLAVGGNYTDDIDASETSEDKDRENSDEAHESQQAAAILTLVDKETNTEESINKNTTVRPKDRASWSSRQRPFVRNSMIVRSQTFSPGERNQYICRLNRSDSDSSTLAKKSLFVRNATERRSLRVKRPVCQPIMRRATQECPIRTSLDLELDLQASRTRQNRLNDELQALRDLKQKLEEMKSRGETDLPLCVLEDERFQKLLKQAEKQAEQTKDEQKQGLSAEKLMRKASKDVCRLREQSQKVPLQVQSFREKIAYFTRAKISIPALPADDV</sequence>
<dbReference type="InterPro" id="IPR035892">
    <property type="entry name" value="C2_domain_sf"/>
</dbReference>
<evidence type="ECO:0000313" key="8">
    <source>
        <dbReference type="Proteomes" id="UP000472269"/>
    </source>
</evidence>
<dbReference type="GO" id="GO:0046621">
    <property type="term" value="P:negative regulation of organ growth"/>
    <property type="evidence" value="ECO:0007669"/>
    <property type="project" value="TreeGrafter"/>
</dbReference>
<name>A0A663M4W8_ATHCN</name>
<dbReference type="Proteomes" id="UP000472269">
    <property type="component" value="Unplaced"/>
</dbReference>
<dbReference type="OMA" id="FHLDQNM"/>
<feature type="region of interest" description="Disordered" evidence="5">
    <location>
        <begin position="844"/>
        <end position="871"/>
    </location>
</feature>
<evidence type="ECO:0000313" key="7">
    <source>
        <dbReference type="Ensembl" id="ENSACUP00000007185.1"/>
    </source>
</evidence>
<accession>A0A663M4W8</accession>
<dbReference type="Pfam" id="PF25802">
    <property type="entry name" value="WWC1"/>
    <property type="match status" value="1"/>
</dbReference>
<evidence type="ECO:0000259" key="6">
    <source>
        <dbReference type="PROSITE" id="PS50020"/>
    </source>
</evidence>
<organism evidence="7 8">
    <name type="scientific">Athene cunicularia</name>
    <name type="common">Burrowing owl</name>
    <name type="synonym">Speotyto cunicularia</name>
    <dbReference type="NCBI Taxonomy" id="194338"/>
    <lineage>
        <taxon>Eukaryota</taxon>
        <taxon>Metazoa</taxon>
        <taxon>Chordata</taxon>
        <taxon>Craniata</taxon>
        <taxon>Vertebrata</taxon>
        <taxon>Euteleostomi</taxon>
        <taxon>Archelosauria</taxon>
        <taxon>Archosauria</taxon>
        <taxon>Dinosauria</taxon>
        <taxon>Saurischia</taxon>
        <taxon>Theropoda</taxon>
        <taxon>Coelurosauria</taxon>
        <taxon>Aves</taxon>
        <taxon>Neognathae</taxon>
        <taxon>Neoaves</taxon>
        <taxon>Telluraves</taxon>
        <taxon>Strigiformes</taxon>
        <taxon>Strigidae</taxon>
        <taxon>Athene</taxon>
    </lineage>
</organism>
<keyword evidence="3" id="KW-0677">Repeat</keyword>
<evidence type="ECO:0000256" key="3">
    <source>
        <dbReference type="ARBA" id="ARBA00022737"/>
    </source>
</evidence>
<feature type="compositionally biased region" description="Low complexity" evidence="5">
    <location>
        <begin position="506"/>
        <end position="521"/>
    </location>
</feature>
<dbReference type="GO" id="GO:0005737">
    <property type="term" value="C:cytoplasm"/>
    <property type="evidence" value="ECO:0007669"/>
    <property type="project" value="UniProtKB-SubCell"/>
</dbReference>
<dbReference type="InterPro" id="IPR001202">
    <property type="entry name" value="WW_dom"/>
</dbReference>
<evidence type="ECO:0000256" key="2">
    <source>
        <dbReference type="ARBA" id="ARBA00022490"/>
    </source>
</evidence>
<keyword evidence="4" id="KW-0175">Coiled coil</keyword>
<dbReference type="Ensembl" id="ENSACUT00000007677.1">
    <property type="protein sequence ID" value="ENSACUP00000007185.1"/>
    <property type="gene ID" value="ENSACUG00000004802.1"/>
</dbReference>
<protein>
    <submittedName>
        <fullName evidence="7">WW and C2 domain containing 2</fullName>
    </submittedName>
</protein>
<evidence type="ECO:0000256" key="5">
    <source>
        <dbReference type="SAM" id="MobiDB-lite"/>
    </source>
</evidence>
<dbReference type="PROSITE" id="PS50020">
    <property type="entry name" value="WW_DOMAIN_2"/>
    <property type="match status" value="1"/>
</dbReference>
<dbReference type="PANTHER" id="PTHR14791">
    <property type="entry name" value="BOMB/KIRA PROTEINS"/>
    <property type="match status" value="1"/>
</dbReference>
<dbReference type="Gene3D" id="2.60.40.150">
    <property type="entry name" value="C2 domain"/>
    <property type="match status" value="1"/>
</dbReference>
<dbReference type="InterPro" id="IPR051105">
    <property type="entry name" value="WWC/KIBRA_Hippo_Reg"/>
</dbReference>
<dbReference type="GO" id="GO:0019900">
    <property type="term" value="F:kinase binding"/>
    <property type="evidence" value="ECO:0007669"/>
    <property type="project" value="TreeGrafter"/>
</dbReference>
<proteinExistence type="predicted"/>
<feature type="coiled-coil region" evidence="4">
    <location>
        <begin position="277"/>
        <end position="391"/>
    </location>
</feature>
<evidence type="ECO:0000256" key="4">
    <source>
        <dbReference type="SAM" id="Coils"/>
    </source>
</evidence>
<dbReference type="GO" id="GO:0016477">
    <property type="term" value="P:cell migration"/>
    <property type="evidence" value="ECO:0007669"/>
    <property type="project" value="TreeGrafter"/>
</dbReference>
<dbReference type="InterPro" id="IPR057747">
    <property type="entry name" value="WWC1_hairpin"/>
</dbReference>
<keyword evidence="8" id="KW-1185">Reference proteome</keyword>
<feature type="coiled-coil region" evidence="4">
    <location>
        <begin position="991"/>
        <end position="1060"/>
    </location>
</feature>
<dbReference type="Pfam" id="PF00397">
    <property type="entry name" value="WW"/>
    <property type="match status" value="1"/>
</dbReference>
<dbReference type="Gene3D" id="2.20.70.10">
    <property type="match status" value="1"/>
</dbReference>
<dbReference type="AlphaFoldDB" id="A0A663M4W8"/>
<feature type="domain" description="WW" evidence="6">
    <location>
        <begin position="29"/>
        <end position="62"/>
    </location>
</feature>
<dbReference type="PANTHER" id="PTHR14791:SF26">
    <property type="entry name" value="PROTEIN WWC2"/>
    <property type="match status" value="1"/>
</dbReference>
<dbReference type="InterPro" id="IPR036020">
    <property type="entry name" value="WW_dom_sf"/>
</dbReference>
<reference evidence="7" key="1">
    <citation type="submission" date="2025-08" db="UniProtKB">
        <authorList>
            <consortium name="Ensembl"/>
        </authorList>
    </citation>
    <scope>IDENTIFICATION</scope>
</reference>
<dbReference type="GO" id="GO:0035330">
    <property type="term" value="P:regulation of hippo signaling"/>
    <property type="evidence" value="ECO:0007669"/>
    <property type="project" value="TreeGrafter"/>
</dbReference>
<dbReference type="CDD" id="cd00201">
    <property type="entry name" value="WW"/>
    <property type="match status" value="1"/>
</dbReference>
<dbReference type="FunFam" id="2.20.70.10:FF:000001">
    <property type="entry name" value="Membrane-associated guanylate kinase, WW and PDZ domain-containing protein 1"/>
    <property type="match status" value="1"/>
</dbReference>
<evidence type="ECO:0000256" key="1">
    <source>
        <dbReference type="ARBA" id="ARBA00004496"/>
    </source>
</evidence>